<dbReference type="AlphaFoldDB" id="A0A0F4XF49"/>
<name>A0A0F4XF49_9PSED</name>
<dbReference type="EMBL" id="JZXC01000042">
    <property type="protein sequence ID" value="KKA04366.1"/>
    <property type="molecule type" value="Genomic_DNA"/>
</dbReference>
<evidence type="ECO:0000313" key="2">
    <source>
        <dbReference type="Proteomes" id="UP000033662"/>
    </source>
</evidence>
<dbReference type="PATRIC" id="fig|132476.4.peg.5082"/>
<organism evidence="1 2">
    <name type="scientific">Pseudomonas kilonensis</name>
    <dbReference type="NCBI Taxonomy" id="132476"/>
    <lineage>
        <taxon>Bacteria</taxon>
        <taxon>Pseudomonadati</taxon>
        <taxon>Pseudomonadota</taxon>
        <taxon>Gammaproteobacteria</taxon>
        <taxon>Pseudomonadales</taxon>
        <taxon>Pseudomonadaceae</taxon>
        <taxon>Pseudomonas</taxon>
    </lineage>
</organism>
<comment type="caution">
    <text evidence="1">The sequence shown here is derived from an EMBL/GenBank/DDBJ whole genome shotgun (WGS) entry which is preliminary data.</text>
</comment>
<reference evidence="1 2" key="1">
    <citation type="submission" date="2015-03" db="EMBL/GenBank/DDBJ databases">
        <title>Pseudomonas fluorescens 1855-344 Genome sequencing and assembly.</title>
        <authorList>
            <person name="Eng W.W.H."/>
            <person name="Gan H.M."/>
            <person name="Savka M.A."/>
        </authorList>
    </citation>
    <scope>NUCLEOTIDE SEQUENCE [LARGE SCALE GENOMIC DNA]</scope>
    <source>
        <strain evidence="1 2">1855-344</strain>
    </source>
</reference>
<proteinExistence type="predicted"/>
<gene>
    <name evidence="1" type="ORF">VP02_28360</name>
</gene>
<dbReference type="Proteomes" id="UP000033662">
    <property type="component" value="Unassembled WGS sequence"/>
</dbReference>
<accession>A0A0F4XF49</accession>
<protein>
    <submittedName>
        <fullName evidence="1">Activator of HSP90 ATPase</fullName>
    </submittedName>
</protein>
<evidence type="ECO:0000313" key="1">
    <source>
        <dbReference type="EMBL" id="KKA04366.1"/>
    </source>
</evidence>
<sequence length="44" mass="4928">MNLAAVPYGLSISRMIDARRQRIFRARSEPALRGQGWGPQGMPD</sequence>